<keyword evidence="3" id="KW-0342">GTP-binding</keyword>
<evidence type="ECO:0000259" key="4">
    <source>
        <dbReference type="PROSITE" id="PS51720"/>
    </source>
</evidence>
<dbReference type="OrthoDB" id="5985928at2759"/>
<dbReference type="InterPro" id="IPR045058">
    <property type="entry name" value="GIMA/IAN/Toc"/>
</dbReference>
<dbReference type="EMBL" id="CAJNOI010000152">
    <property type="protein sequence ID" value="CAF1134517.1"/>
    <property type="molecule type" value="Genomic_DNA"/>
</dbReference>
<comment type="caution">
    <text evidence="5">The sequence shown here is derived from an EMBL/GenBank/DDBJ whole genome shotgun (WGS) entry which is preliminary data.</text>
</comment>
<evidence type="ECO:0000256" key="2">
    <source>
        <dbReference type="ARBA" id="ARBA00022741"/>
    </source>
</evidence>
<evidence type="ECO:0000313" key="8">
    <source>
        <dbReference type="Proteomes" id="UP000663877"/>
    </source>
</evidence>
<comment type="similarity">
    <text evidence="1">Belongs to the TRAFAC class TrmE-Era-EngA-EngB-Septin-like GTPase superfamily. AIG1/Toc34/Toc159-like paraseptin GTPase family. IAN subfamily.</text>
</comment>
<evidence type="ECO:0000313" key="5">
    <source>
        <dbReference type="EMBL" id="CAF1134517.1"/>
    </source>
</evidence>
<dbReference type="PROSITE" id="PS51720">
    <property type="entry name" value="G_AIG1"/>
    <property type="match status" value="1"/>
</dbReference>
<dbReference type="SUPFAM" id="SSF52540">
    <property type="entry name" value="P-loop containing nucleoside triphosphate hydrolases"/>
    <property type="match status" value="1"/>
</dbReference>
<dbReference type="EMBL" id="CAJNOM010000177">
    <property type="protein sequence ID" value="CAF1184084.1"/>
    <property type="molecule type" value="Genomic_DNA"/>
</dbReference>
<dbReference type="GO" id="GO:0005525">
    <property type="term" value="F:GTP binding"/>
    <property type="evidence" value="ECO:0007669"/>
    <property type="project" value="UniProtKB-KW"/>
</dbReference>
<feature type="domain" description="AIG1-type G" evidence="4">
    <location>
        <begin position="1"/>
        <end position="186"/>
    </location>
</feature>
<keyword evidence="7" id="KW-1185">Reference proteome</keyword>
<gene>
    <name evidence="5" type="ORF">BJG266_LOCUS23194</name>
    <name evidence="6" type="ORF">QVE165_LOCUS24854</name>
</gene>
<dbReference type="PANTHER" id="PTHR10903">
    <property type="entry name" value="GTPASE, IMAP FAMILY MEMBER-RELATED"/>
    <property type="match status" value="1"/>
</dbReference>
<evidence type="ECO:0000256" key="3">
    <source>
        <dbReference type="ARBA" id="ARBA00023134"/>
    </source>
</evidence>
<evidence type="ECO:0000313" key="6">
    <source>
        <dbReference type="EMBL" id="CAF1184084.1"/>
    </source>
</evidence>
<dbReference type="Proteomes" id="UP000663877">
    <property type="component" value="Unassembled WGS sequence"/>
</dbReference>
<proteinExistence type="inferred from homology"/>
<evidence type="ECO:0000313" key="7">
    <source>
        <dbReference type="Proteomes" id="UP000663832"/>
    </source>
</evidence>
<dbReference type="Pfam" id="PF04548">
    <property type="entry name" value="AIG1"/>
    <property type="match status" value="1"/>
</dbReference>
<dbReference type="InterPro" id="IPR027417">
    <property type="entry name" value="P-loop_NTPase"/>
</dbReference>
<protein>
    <recommendedName>
        <fullName evidence="4">AIG1-type G domain-containing protein</fullName>
    </recommendedName>
</protein>
<evidence type="ECO:0000256" key="1">
    <source>
        <dbReference type="ARBA" id="ARBA00008535"/>
    </source>
</evidence>
<accession>A0A814RLJ1</accession>
<name>A0A814RLJ1_9BILA</name>
<dbReference type="AlphaFoldDB" id="A0A814RLJ1"/>
<organism evidence="5 8">
    <name type="scientific">Adineta steineri</name>
    <dbReference type="NCBI Taxonomy" id="433720"/>
    <lineage>
        <taxon>Eukaryota</taxon>
        <taxon>Metazoa</taxon>
        <taxon>Spiralia</taxon>
        <taxon>Gnathifera</taxon>
        <taxon>Rotifera</taxon>
        <taxon>Eurotatoria</taxon>
        <taxon>Bdelloidea</taxon>
        <taxon>Adinetida</taxon>
        <taxon>Adinetidae</taxon>
        <taxon>Adineta</taxon>
    </lineage>
</organism>
<dbReference type="InterPro" id="IPR006703">
    <property type="entry name" value="G_AIG1"/>
</dbReference>
<reference evidence="5" key="1">
    <citation type="submission" date="2021-02" db="EMBL/GenBank/DDBJ databases">
        <authorList>
            <person name="Nowell W R."/>
        </authorList>
    </citation>
    <scope>NUCLEOTIDE SEQUENCE</scope>
</reference>
<dbReference type="PANTHER" id="PTHR10903:SF188">
    <property type="entry name" value="GTPASE IMAP FAMILY MEMBER 2-LIKE-RELATED"/>
    <property type="match status" value="1"/>
</dbReference>
<dbReference type="Proteomes" id="UP000663832">
    <property type="component" value="Unassembled WGS sequence"/>
</dbReference>
<keyword evidence="2" id="KW-0547">Nucleotide-binding</keyword>
<sequence length="232" mass="26569">MLLDEQLFVAEFAAKSITERCQAGQRTFAERDLIVVDTPGLFDTARDELWIQREVTACIQAVMSGVHAFLLCIRCDTRYTREEKDAIQWIKYMFGEQALAFCIVVFTHEDAIHQIDKSADECLADFLQEGATNDLHALLTSCGNRYCAVSNTQDQQTQSSYTERIIEIIDGLDGKMYTNDLFELVKRAIRRSKESHGEFRLVEPNGQINVPPDAEKAAREYFRKSRGRSIRR</sequence>
<dbReference type="Gene3D" id="3.40.50.300">
    <property type="entry name" value="P-loop containing nucleotide triphosphate hydrolases"/>
    <property type="match status" value="1"/>
</dbReference>